<keyword evidence="2" id="KW-1185">Reference proteome</keyword>
<sequence length="164" mass="18353">MLMSHRANYVIVEDGVAVAYFNSYGAMGAIYGAAKGPDEFSDELTYEAEEVDELMDSAFAEAAILIDHDAKQCILYGYSWGPEYWVDGDGNPFPDLVELDELLAESPDKFIAKIQPAWDGWDLKFDERGIDAVVEYLRDNDLSLKAATKRQSKKVAKKKAARKK</sequence>
<dbReference type="KEGG" id="snep:Enr13x_18990"/>
<reference evidence="1 2" key="1">
    <citation type="submission" date="2019-03" db="EMBL/GenBank/DDBJ databases">
        <title>Deep-cultivation of Planctomycetes and their phenomic and genomic characterization uncovers novel biology.</title>
        <authorList>
            <person name="Wiegand S."/>
            <person name="Jogler M."/>
            <person name="Boedeker C."/>
            <person name="Pinto D."/>
            <person name="Vollmers J."/>
            <person name="Rivas-Marin E."/>
            <person name="Kohn T."/>
            <person name="Peeters S.H."/>
            <person name="Heuer A."/>
            <person name="Rast P."/>
            <person name="Oberbeckmann S."/>
            <person name="Bunk B."/>
            <person name="Jeske O."/>
            <person name="Meyerdierks A."/>
            <person name="Storesund J.E."/>
            <person name="Kallscheuer N."/>
            <person name="Luecker S."/>
            <person name="Lage O.M."/>
            <person name="Pohl T."/>
            <person name="Merkel B.J."/>
            <person name="Hornburger P."/>
            <person name="Mueller R.-W."/>
            <person name="Bruemmer F."/>
            <person name="Labrenz M."/>
            <person name="Spormann A.M."/>
            <person name="Op den Camp H."/>
            <person name="Overmann J."/>
            <person name="Amann R."/>
            <person name="Jetten M.S.M."/>
            <person name="Mascher T."/>
            <person name="Medema M.H."/>
            <person name="Devos D.P."/>
            <person name="Kaster A.-K."/>
            <person name="Ovreas L."/>
            <person name="Rohde M."/>
            <person name="Galperin M.Y."/>
            <person name="Jogler C."/>
        </authorList>
    </citation>
    <scope>NUCLEOTIDE SEQUENCE [LARGE SCALE GENOMIC DNA]</scope>
    <source>
        <strain evidence="1 2">Enr13</strain>
    </source>
</reference>
<protein>
    <submittedName>
        <fullName evidence="1">Uncharacterized protein</fullName>
    </submittedName>
</protein>
<dbReference type="AlphaFoldDB" id="A0A518HMH9"/>
<evidence type="ECO:0000313" key="1">
    <source>
        <dbReference type="EMBL" id="QDV42056.1"/>
    </source>
</evidence>
<dbReference type="EMBL" id="CP037423">
    <property type="protein sequence ID" value="QDV42056.1"/>
    <property type="molecule type" value="Genomic_DNA"/>
</dbReference>
<proteinExistence type="predicted"/>
<accession>A0A518HMH9</accession>
<gene>
    <name evidence="1" type="ORF">Enr13x_18990</name>
</gene>
<dbReference type="Proteomes" id="UP000319004">
    <property type="component" value="Chromosome"/>
</dbReference>
<organism evidence="1 2">
    <name type="scientific">Stieleria neptunia</name>
    <dbReference type="NCBI Taxonomy" id="2527979"/>
    <lineage>
        <taxon>Bacteria</taxon>
        <taxon>Pseudomonadati</taxon>
        <taxon>Planctomycetota</taxon>
        <taxon>Planctomycetia</taxon>
        <taxon>Pirellulales</taxon>
        <taxon>Pirellulaceae</taxon>
        <taxon>Stieleria</taxon>
    </lineage>
</organism>
<name>A0A518HMH9_9BACT</name>
<evidence type="ECO:0000313" key="2">
    <source>
        <dbReference type="Proteomes" id="UP000319004"/>
    </source>
</evidence>